<organism evidence="4 5">
    <name type="scientific">Algibacter agarivorans</name>
    <dbReference type="NCBI Taxonomy" id="1109741"/>
    <lineage>
        <taxon>Bacteria</taxon>
        <taxon>Pseudomonadati</taxon>
        <taxon>Bacteroidota</taxon>
        <taxon>Flavobacteriia</taxon>
        <taxon>Flavobacteriales</taxon>
        <taxon>Flavobacteriaceae</taxon>
        <taxon>Algibacter</taxon>
    </lineage>
</organism>
<dbReference type="PANTHER" id="PTHR35399:SF2">
    <property type="entry name" value="DUF839 DOMAIN-CONTAINING PROTEIN"/>
    <property type="match status" value="1"/>
</dbReference>
<keyword evidence="1 2" id="KW-0732">Signal</keyword>
<dbReference type="PANTHER" id="PTHR35399">
    <property type="entry name" value="SLR8030 PROTEIN"/>
    <property type="match status" value="1"/>
</dbReference>
<dbReference type="Pfam" id="PF05787">
    <property type="entry name" value="PhoX"/>
    <property type="match status" value="1"/>
</dbReference>
<evidence type="ECO:0000256" key="1">
    <source>
        <dbReference type="ARBA" id="ARBA00022729"/>
    </source>
</evidence>
<dbReference type="Proteomes" id="UP001501302">
    <property type="component" value="Unassembled WGS sequence"/>
</dbReference>
<dbReference type="Gene3D" id="2.120.10.30">
    <property type="entry name" value="TolB, C-terminal domain"/>
    <property type="match status" value="1"/>
</dbReference>
<dbReference type="RefSeq" id="WP_345190210.1">
    <property type="nucleotide sequence ID" value="NZ_BAABJJ010000010.1"/>
</dbReference>
<accession>A0ABP9GBY4</accession>
<feature type="domain" description="Secretion system C-terminal sorting" evidence="3">
    <location>
        <begin position="456"/>
        <end position="524"/>
    </location>
</feature>
<dbReference type="Pfam" id="PF18962">
    <property type="entry name" value="Por_Secre_tail"/>
    <property type="match status" value="1"/>
</dbReference>
<evidence type="ECO:0000259" key="3">
    <source>
        <dbReference type="Pfam" id="PF18962"/>
    </source>
</evidence>
<keyword evidence="5" id="KW-1185">Reference proteome</keyword>
<sequence length="525" mass="56626">MKTKLPLKTLIFFLGVNGLYAQSIDDFTSVTPVAPSAQFVIPLSHAFQKLAEVGDVLTEGGLFKPKPDFTGYVPIASSSANGYLSINSEDVPPPFGIGGGVMVFDINYNSTTKLWQTTKSQDLDFTAVGNTAANCSGTVTSWGTVITCEEASVPDTFPPIDGYNDLGWNIEINPATKTVVGKHYAMGNFAHENVTIHTNARTVYQGADSNPGYLYKFVADAAQDLSSGKLYVFKGLKNGIGSWILLDNSNQTEQNSTLTQSGPSDHDATIFNGIEDVEIGPDGMVYFAVKGEGTVYRFSDSDVLETSASTVTMETYVGGGASYNINDGSTITSVAWGNGNDNLAFDGDGNLWVLQDSGNNYIWVVKNGHSQAIPDVEIFGIAPIGSEPTGITFTPDYKYLFMSIQHPADTNIANQTDAGGQTVNFDKGTTLVIALSENLGNSLSVENKNFDGDFMVFPNPLGASRNLIIKGKPINNIKLYSVLGKMVLDYDYNKTHTVELNLKQFNSGIYFLKINEKTTSKLVIQ</sequence>
<proteinExistence type="predicted"/>
<feature type="signal peptide" evidence="2">
    <location>
        <begin position="1"/>
        <end position="21"/>
    </location>
</feature>
<dbReference type="EMBL" id="BAABJJ010000010">
    <property type="protein sequence ID" value="GAA4937241.1"/>
    <property type="molecule type" value="Genomic_DNA"/>
</dbReference>
<feature type="chain" id="PRO_5046926819" description="Secretion system C-terminal sorting domain-containing protein" evidence="2">
    <location>
        <begin position="22"/>
        <end position="525"/>
    </location>
</feature>
<protein>
    <recommendedName>
        <fullName evidence="3">Secretion system C-terminal sorting domain-containing protein</fullName>
    </recommendedName>
</protein>
<name>A0ABP9GBY4_9FLAO</name>
<reference evidence="5" key="1">
    <citation type="journal article" date="2019" name="Int. J. Syst. Evol. Microbiol.">
        <title>The Global Catalogue of Microorganisms (GCM) 10K type strain sequencing project: providing services to taxonomists for standard genome sequencing and annotation.</title>
        <authorList>
            <consortium name="The Broad Institute Genomics Platform"/>
            <consortium name="The Broad Institute Genome Sequencing Center for Infectious Disease"/>
            <person name="Wu L."/>
            <person name="Ma J."/>
        </authorList>
    </citation>
    <scope>NUCLEOTIDE SEQUENCE [LARGE SCALE GENOMIC DNA]</scope>
    <source>
        <strain evidence="5">JCM 18285</strain>
    </source>
</reference>
<dbReference type="SUPFAM" id="SSF75011">
    <property type="entry name" value="3-carboxy-cis,cis-mucoante lactonizing enzyme"/>
    <property type="match status" value="1"/>
</dbReference>
<dbReference type="NCBIfam" id="TIGR04183">
    <property type="entry name" value="Por_Secre_tail"/>
    <property type="match status" value="1"/>
</dbReference>
<evidence type="ECO:0000256" key="2">
    <source>
        <dbReference type="SAM" id="SignalP"/>
    </source>
</evidence>
<comment type="caution">
    <text evidence="4">The sequence shown here is derived from an EMBL/GenBank/DDBJ whole genome shotgun (WGS) entry which is preliminary data.</text>
</comment>
<dbReference type="InterPro" id="IPR011042">
    <property type="entry name" value="6-blade_b-propeller_TolB-like"/>
</dbReference>
<evidence type="ECO:0000313" key="4">
    <source>
        <dbReference type="EMBL" id="GAA4937241.1"/>
    </source>
</evidence>
<dbReference type="InterPro" id="IPR026444">
    <property type="entry name" value="Secre_tail"/>
</dbReference>
<dbReference type="InterPro" id="IPR008557">
    <property type="entry name" value="PhoX"/>
</dbReference>
<evidence type="ECO:0000313" key="5">
    <source>
        <dbReference type="Proteomes" id="UP001501302"/>
    </source>
</evidence>
<gene>
    <name evidence="4" type="ORF">GCM10023314_07000</name>
</gene>